<dbReference type="SUPFAM" id="SSF52172">
    <property type="entry name" value="CheY-like"/>
    <property type="match status" value="1"/>
</dbReference>
<dbReference type="SMART" id="SM00448">
    <property type="entry name" value="REC"/>
    <property type="match status" value="1"/>
</dbReference>
<feature type="domain" description="EAL" evidence="3">
    <location>
        <begin position="483"/>
        <end position="752"/>
    </location>
</feature>
<name>A0A840G2H3_RHOTE</name>
<dbReference type="Pfam" id="PF00990">
    <property type="entry name" value="GGDEF"/>
    <property type="match status" value="1"/>
</dbReference>
<dbReference type="InterPro" id="IPR001789">
    <property type="entry name" value="Sig_transdc_resp-reg_receiver"/>
</dbReference>
<feature type="domain" description="GGDEF" evidence="4">
    <location>
        <begin position="347"/>
        <end position="476"/>
    </location>
</feature>
<reference evidence="5 6" key="1">
    <citation type="submission" date="2020-08" db="EMBL/GenBank/DDBJ databases">
        <title>Genome sequencing of Purple Non-Sulfur Bacteria from various extreme environments.</title>
        <authorList>
            <person name="Mayer M."/>
        </authorList>
    </citation>
    <scope>NUCLEOTIDE SEQUENCE [LARGE SCALE GENOMIC DNA]</scope>
    <source>
        <strain evidence="5 6">2761</strain>
    </source>
</reference>
<sequence length="754" mass="81185">MTELDDLLLPLDDGPLAPAPVKESGWKLLIVDDDEDVHAATRFALAGVRILGQPLTLAHAHSSDAALALLDADRDFALILLDVVMESEDAGLALVGQIRSRLGMTETRIILRTGQPGYAPELAVFNDFDINDYRTKAELTRTRLITTLTAALRSYRQLREIADSRRGLELIVRAAGELMGQKGVLAFGEGMLGQLKALLAHPFDGFFCVPGEGGEQAAPRLLCACGRFADKAHTAHGIADDGGALALVARTFASGRTLFSGRRGALYLRNSVQAAVVYFELAADAPALAEGQRRLVEVFAANLSACFGKVRLVEEVLSSAHVDGLTQLANRTRFILDLDALAAVCEPNSVVALLDIEHFADINDGLGHDVGNALLQAIAQRLRQELGSKSRLARIGADVFGLIGSEELINPENLFRIFATPFAVSEHSLPVSASIGLSRVLEGGLSGISLLKRASIALGRAKSSLHLHHEYFIAEMEDSPRRRLEIIRQLREDFDAGKLALWYQPQVALDSGEIVGIETLARWPQADGEGFVHPPSVFIPLAEYSGLIVDIGEWVVVEACAAFARLRELGLAPRHIAVNVSMPQFRSPHFSTLISETLARHALPAGALELEITESVAMDEPKIVANTLRALKRAGARIAIDDFGTGYSSLNHLRELPIDCLKIDRSFIDEIGADTSGGEAMQEAKGTTRGGMFAETIIALGRKLGIATVAEGVETAAQAEFVRAQGGTIGQGYFFARPMPFAALVDWLAARRAD</sequence>
<keyword evidence="6" id="KW-1185">Reference proteome</keyword>
<dbReference type="PANTHER" id="PTHR33121">
    <property type="entry name" value="CYCLIC DI-GMP PHOSPHODIESTERASE PDEF"/>
    <property type="match status" value="1"/>
</dbReference>
<dbReference type="Gene3D" id="3.20.20.450">
    <property type="entry name" value="EAL domain"/>
    <property type="match status" value="1"/>
</dbReference>
<dbReference type="GO" id="GO:0000160">
    <property type="term" value="P:phosphorelay signal transduction system"/>
    <property type="evidence" value="ECO:0007669"/>
    <property type="project" value="InterPro"/>
</dbReference>
<dbReference type="InterPro" id="IPR000160">
    <property type="entry name" value="GGDEF_dom"/>
</dbReference>
<dbReference type="Pfam" id="PF00563">
    <property type="entry name" value="EAL"/>
    <property type="match status" value="1"/>
</dbReference>
<dbReference type="GO" id="GO:0071111">
    <property type="term" value="F:cyclic-guanylate-specific phosphodiesterase activity"/>
    <property type="evidence" value="ECO:0007669"/>
    <property type="project" value="InterPro"/>
</dbReference>
<dbReference type="PROSITE" id="PS50110">
    <property type="entry name" value="RESPONSE_REGULATORY"/>
    <property type="match status" value="1"/>
</dbReference>
<evidence type="ECO:0000313" key="6">
    <source>
        <dbReference type="Proteomes" id="UP000587070"/>
    </source>
</evidence>
<accession>A0A840G2H3</accession>
<keyword evidence="1" id="KW-0597">Phosphoprotein</keyword>
<evidence type="ECO:0000259" key="3">
    <source>
        <dbReference type="PROSITE" id="PS50883"/>
    </source>
</evidence>
<dbReference type="InterPro" id="IPR050706">
    <property type="entry name" value="Cyclic-di-GMP_PDE-like"/>
</dbReference>
<feature type="modified residue" description="4-aspartylphosphate" evidence="1">
    <location>
        <position position="82"/>
    </location>
</feature>
<dbReference type="SMART" id="SM00267">
    <property type="entry name" value="GGDEF"/>
    <property type="match status" value="1"/>
</dbReference>
<dbReference type="Proteomes" id="UP000587070">
    <property type="component" value="Unassembled WGS sequence"/>
</dbReference>
<dbReference type="AlphaFoldDB" id="A0A840G2H3"/>
<dbReference type="SUPFAM" id="SSF141868">
    <property type="entry name" value="EAL domain-like"/>
    <property type="match status" value="1"/>
</dbReference>
<dbReference type="InterPro" id="IPR011006">
    <property type="entry name" value="CheY-like_superfamily"/>
</dbReference>
<dbReference type="PANTHER" id="PTHR33121:SF71">
    <property type="entry name" value="OXYGEN SENSOR PROTEIN DOSP"/>
    <property type="match status" value="1"/>
</dbReference>
<dbReference type="PROSITE" id="PS50887">
    <property type="entry name" value="GGDEF"/>
    <property type="match status" value="1"/>
</dbReference>
<evidence type="ECO:0000259" key="4">
    <source>
        <dbReference type="PROSITE" id="PS50887"/>
    </source>
</evidence>
<dbReference type="InterPro" id="IPR029787">
    <property type="entry name" value="Nucleotide_cyclase"/>
</dbReference>
<dbReference type="CDD" id="cd01949">
    <property type="entry name" value="GGDEF"/>
    <property type="match status" value="1"/>
</dbReference>
<dbReference type="Pfam" id="PF11849">
    <property type="entry name" value="DUF3369"/>
    <property type="match status" value="1"/>
</dbReference>
<dbReference type="PROSITE" id="PS50883">
    <property type="entry name" value="EAL"/>
    <property type="match status" value="1"/>
</dbReference>
<dbReference type="RefSeq" id="WP_184414898.1">
    <property type="nucleotide sequence ID" value="NZ_JACIGE010000001.1"/>
</dbReference>
<dbReference type="InterPro" id="IPR043128">
    <property type="entry name" value="Rev_trsase/Diguanyl_cyclase"/>
</dbReference>
<dbReference type="InterPro" id="IPR001633">
    <property type="entry name" value="EAL_dom"/>
</dbReference>
<gene>
    <name evidence="5" type="ORF">GGD90_000494</name>
</gene>
<dbReference type="NCBIfam" id="TIGR00254">
    <property type="entry name" value="GGDEF"/>
    <property type="match status" value="1"/>
</dbReference>
<evidence type="ECO:0000259" key="2">
    <source>
        <dbReference type="PROSITE" id="PS50110"/>
    </source>
</evidence>
<dbReference type="EMBL" id="JACIGE010000001">
    <property type="protein sequence ID" value="MBB4246145.1"/>
    <property type="molecule type" value="Genomic_DNA"/>
</dbReference>
<protein>
    <submittedName>
        <fullName evidence="5">Diguanylate cyclase (GGDEF)-like protein</fullName>
    </submittedName>
</protein>
<evidence type="ECO:0000313" key="5">
    <source>
        <dbReference type="EMBL" id="MBB4246145.1"/>
    </source>
</evidence>
<organism evidence="5 6">
    <name type="scientific">Rhodocyclus tenuis</name>
    <name type="common">Rhodospirillum tenue</name>
    <dbReference type="NCBI Taxonomy" id="1066"/>
    <lineage>
        <taxon>Bacteria</taxon>
        <taxon>Pseudomonadati</taxon>
        <taxon>Pseudomonadota</taxon>
        <taxon>Betaproteobacteria</taxon>
        <taxon>Rhodocyclales</taxon>
        <taxon>Rhodocyclaceae</taxon>
        <taxon>Rhodocyclus</taxon>
    </lineage>
</organism>
<feature type="domain" description="Response regulatory" evidence="2">
    <location>
        <begin position="27"/>
        <end position="151"/>
    </location>
</feature>
<proteinExistence type="predicted"/>
<evidence type="ECO:0000256" key="1">
    <source>
        <dbReference type="PROSITE-ProRule" id="PRU00169"/>
    </source>
</evidence>
<dbReference type="InterPro" id="IPR035919">
    <property type="entry name" value="EAL_sf"/>
</dbReference>
<dbReference type="Gene3D" id="3.30.70.270">
    <property type="match status" value="1"/>
</dbReference>
<dbReference type="Gene3D" id="3.40.50.2300">
    <property type="match status" value="1"/>
</dbReference>
<comment type="caution">
    <text evidence="5">The sequence shown here is derived from an EMBL/GenBank/DDBJ whole genome shotgun (WGS) entry which is preliminary data.</text>
</comment>
<dbReference type="CDD" id="cd01948">
    <property type="entry name" value="EAL"/>
    <property type="match status" value="1"/>
</dbReference>
<dbReference type="InterPro" id="IPR021800">
    <property type="entry name" value="DUF3369"/>
</dbReference>
<dbReference type="SUPFAM" id="SSF55073">
    <property type="entry name" value="Nucleotide cyclase"/>
    <property type="match status" value="1"/>
</dbReference>
<dbReference type="SMART" id="SM00052">
    <property type="entry name" value="EAL"/>
    <property type="match status" value="1"/>
</dbReference>